<organism evidence="6 7">
    <name type="scientific">Rhizobium fredii</name>
    <name type="common">Sinorhizobium fredii</name>
    <dbReference type="NCBI Taxonomy" id="380"/>
    <lineage>
        <taxon>Bacteria</taxon>
        <taxon>Pseudomonadati</taxon>
        <taxon>Pseudomonadota</taxon>
        <taxon>Alphaproteobacteria</taxon>
        <taxon>Hyphomicrobiales</taxon>
        <taxon>Rhizobiaceae</taxon>
        <taxon>Sinorhizobium/Ensifer group</taxon>
        <taxon>Sinorhizobium</taxon>
    </lineage>
</organism>
<dbReference type="GO" id="GO:0003700">
    <property type="term" value="F:DNA-binding transcription factor activity"/>
    <property type="evidence" value="ECO:0007669"/>
    <property type="project" value="InterPro"/>
</dbReference>
<dbReference type="InterPro" id="IPR000847">
    <property type="entry name" value="LysR_HTH_N"/>
</dbReference>
<dbReference type="InterPro" id="IPR036388">
    <property type="entry name" value="WH-like_DNA-bd_sf"/>
</dbReference>
<dbReference type="RefSeq" id="WP_104840098.1">
    <property type="nucleotide sequence ID" value="NZ_CP024308.1"/>
</dbReference>
<dbReference type="InterPro" id="IPR036390">
    <property type="entry name" value="WH_DNA-bd_sf"/>
</dbReference>
<dbReference type="SUPFAM" id="SSF53850">
    <property type="entry name" value="Periplasmic binding protein-like II"/>
    <property type="match status" value="1"/>
</dbReference>
<feature type="domain" description="HTH lysR-type" evidence="5">
    <location>
        <begin position="6"/>
        <end position="63"/>
    </location>
</feature>
<comment type="similarity">
    <text evidence="1">Belongs to the LysR transcriptional regulatory family.</text>
</comment>
<accession>A0A2L0HA31</accession>
<geneLocation type="plasmid" evidence="7">
    <name>psfrenxt3a</name>
</geneLocation>
<dbReference type="PANTHER" id="PTHR30126:SF77">
    <property type="entry name" value="TRANSCRIPTIONAL REGULATORY PROTEIN"/>
    <property type="match status" value="1"/>
</dbReference>
<dbReference type="EMBL" id="CP024308">
    <property type="protein sequence ID" value="AUX78360.1"/>
    <property type="molecule type" value="Genomic_DNA"/>
</dbReference>
<dbReference type="PANTHER" id="PTHR30126">
    <property type="entry name" value="HTH-TYPE TRANSCRIPTIONAL REGULATOR"/>
    <property type="match status" value="1"/>
</dbReference>
<keyword evidence="4" id="KW-0804">Transcription</keyword>
<dbReference type="InterPro" id="IPR005119">
    <property type="entry name" value="LysR_subst-bd"/>
</dbReference>
<evidence type="ECO:0000313" key="7">
    <source>
        <dbReference type="Proteomes" id="UP000239340"/>
    </source>
</evidence>
<dbReference type="Gene3D" id="1.10.10.10">
    <property type="entry name" value="Winged helix-like DNA-binding domain superfamily/Winged helix DNA-binding domain"/>
    <property type="match status" value="1"/>
</dbReference>
<gene>
    <name evidence="6" type="ORF">NXT3_PA00065</name>
</gene>
<dbReference type="Proteomes" id="UP000239340">
    <property type="component" value="Plasmid pSfreNXT3a"/>
</dbReference>
<dbReference type="Pfam" id="PF03466">
    <property type="entry name" value="LysR_substrate"/>
    <property type="match status" value="1"/>
</dbReference>
<dbReference type="CDD" id="cd05466">
    <property type="entry name" value="PBP2_LTTR_substrate"/>
    <property type="match status" value="1"/>
</dbReference>
<protein>
    <submittedName>
        <fullName evidence="6">LysR family transcriptional regulator protein</fullName>
    </submittedName>
</protein>
<evidence type="ECO:0000256" key="4">
    <source>
        <dbReference type="ARBA" id="ARBA00023163"/>
    </source>
</evidence>
<name>A0A2L0HA31_RHIFR</name>
<dbReference type="Gene3D" id="3.40.190.10">
    <property type="entry name" value="Periplasmic binding protein-like II"/>
    <property type="match status" value="2"/>
</dbReference>
<keyword evidence="2" id="KW-0805">Transcription regulation</keyword>
<keyword evidence="3" id="KW-0238">DNA-binding</keyword>
<dbReference type="PRINTS" id="PR00039">
    <property type="entry name" value="HTHLYSR"/>
</dbReference>
<dbReference type="SUPFAM" id="SSF46785">
    <property type="entry name" value="Winged helix' DNA-binding domain"/>
    <property type="match status" value="1"/>
</dbReference>
<evidence type="ECO:0000259" key="5">
    <source>
        <dbReference type="PROSITE" id="PS50931"/>
    </source>
</evidence>
<sequence>MSINRISLYHLETLLWIARLGTFAAAAEKLNTTQPAISARIGELEERLGAKLFQRNGRAANLTPAGRQLVREYRPIWDQLQDTLLRSAGFDQIRGIVRVGAGEIAAATCLPRFVAETQDRWPDLTFEIEIELTAPMIQALLNGRIDLAFAAGMVAHPALRATPIGAAELLWVASPPVAKQMEEESDAVFSLWSLPSHSPIYQVMKDALDEIPVKKHVINLCSNVRMIIDIVTIGNGFALIPKSMIRSQLENGSLVQIMAGWQVEPIMFHVVARAAEGDPVVNQVVRYASGLTLESDPFVRGSRVGRVGAPSSL</sequence>
<evidence type="ECO:0000256" key="2">
    <source>
        <dbReference type="ARBA" id="ARBA00023015"/>
    </source>
</evidence>
<dbReference type="FunFam" id="1.10.10.10:FF:000001">
    <property type="entry name" value="LysR family transcriptional regulator"/>
    <property type="match status" value="1"/>
</dbReference>
<evidence type="ECO:0000256" key="3">
    <source>
        <dbReference type="ARBA" id="ARBA00023125"/>
    </source>
</evidence>
<evidence type="ECO:0000256" key="1">
    <source>
        <dbReference type="ARBA" id="ARBA00009437"/>
    </source>
</evidence>
<evidence type="ECO:0000313" key="6">
    <source>
        <dbReference type="EMBL" id="AUX78360.1"/>
    </source>
</evidence>
<reference evidence="6 7" key="1">
    <citation type="submission" date="2017-10" db="EMBL/GenBank/DDBJ databases">
        <title>Analysis of the genome sequences of Rhizobium populations associated to common bean (phaseolus vulgaris).</title>
        <authorList>
            <person name="Bustos P."/>
            <person name="Santamaria R.I."/>
            <person name="Miranda-Sanchez F."/>
            <person name="Perez-Carrascal O."/>
            <person name="Juarez S."/>
            <person name="Lozano L."/>
            <person name="Martinez-Flores I."/>
            <person name="Vinuesa P."/>
            <person name="Martinez-Romero E."/>
            <person name="Cevallos M.A."/>
            <person name="Romero D."/>
            <person name="Davila G."/>
            <person name="Gonzalez V."/>
        </authorList>
    </citation>
    <scope>NUCLEOTIDE SEQUENCE [LARGE SCALE GENOMIC DNA]</scope>
    <source>
        <strain evidence="6 7">NXT3</strain>
        <plasmid evidence="7">Plasmid psfrenxt3a</plasmid>
    </source>
</reference>
<keyword evidence="6" id="KW-0614">Plasmid</keyword>
<dbReference type="AlphaFoldDB" id="A0A2L0HA31"/>
<proteinExistence type="inferred from homology"/>
<dbReference type="PROSITE" id="PS50931">
    <property type="entry name" value="HTH_LYSR"/>
    <property type="match status" value="1"/>
</dbReference>
<dbReference type="Pfam" id="PF00126">
    <property type="entry name" value="HTH_1"/>
    <property type="match status" value="1"/>
</dbReference>
<dbReference type="GO" id="GO:0000976">
    <property type="term" value="F:transcription cis-regulatory region binding"/>
    <property type="evidence" value="ECO:0007669"/>
    <property type="project" value="TreeGrafter"/>
</dbReference>